<organism evidence="7 8">
    <name type="scientific">Candidatus Staskawiczbacteria bacterium RIFCSPHIGHO2_01_FULL_34_27</name>
    <dbReference type="NCBI Taxonomy" id="1802199"/>
    <lineage>
        <taxon>Bacteria</taxon>
        <taxon>Candidatus Staskawicziibacteriota</taxon>
    </lineage>
</organism>
<feature type="coiled-coil region" evidence="4">
    <location>
        <begin position="426"/>
        <end position="467"/>
    </location>
</feature>
<accession>A0A1G2HJ56</accession>
<dbReference type="SMART" id="SM00722">
    <property type="entry name" value="CASH"/>
    <property type="match status" value="2"/>
</dbReference>
<evidence type="ECO:0000256" key="4">
    <source>
        <dbReference type="SAM" id="Coils"/>
    </source>
</evidence>
<proteinExistence type="predicted"/>
<protein>
    <recommendedName>
        <fullName evidence="6">Carbohydrate-binding/sugar hydrolysis domain-containing protein</fullName>
    </recommendedName>
</protein>
<dbReference type="SUPFAM" id="SSF51126">
    <property type="entry name" value="Pectin lyase-like"/>
    <property type="match status" value="4"/>
</dbReference>
<keyword evidence="5" id="KW-0812">Transmembrane</keyword>
<dbReference type="Gene3D" id="2.160.20.10">
    <property type="entry name" value="Single-stranded right-handed beta-helix, Pectin lyase-like"/>
    <property type="match status" value="4"/>
</dbReference>
<dbReference type="InterPro" id="IPR012334">
    <property type="entry name" value="Pectin_lyas_fold"/>
</dbReference>
<feature type="domain" description="Carbohydrate-binding/sugar hydrolysis" evidence="6">
    <location>
        <begin position="1187"/>
        <end position="1342"/>
    </location>
</feature>
<dbReference type="NCBIfam" id="TIGR03804">
    <property type="entry name" value="para_beta_helix"/>
    <property type="match status" value="2"/>
</dbReference>
<dbReference type="InterPro" id="IPR006626">
    <property type="entry name" value="PbH1"/>
</dbReference>
<keyword evidence="2" id="KW-0677">Repeat</keyword>
<dbReference type="EMBL" id="MHOL01000021">
    <property type="protein sequence ID" value="OGZ62517.1"/>
    <property type="molecule type" value="Genomic_DNA"/>
</dbReference>
<dbReference type="InterPro" id="IPR039448">
    <property type="entry name" value="Beta_helix"/>
</dbReference>
<keyword evidence="4" id="KW-0175">Coiled coil</keyword>
<dbReference type="InterPro" id="IPR007742">
    <property type="entry name" value="NosD_dom"/>
</dbReference>
<feature type="transmembrane region" description="Helical" evidence="5">
    <location>
        <begin position="2044"/>
        <end position="2067"/>
    </location>
</feature>
<evidence type="ECO:0000256" key="3">
    <source>
        <dbReference type="ARBA" id="ARBA00022786"/>
    </source>
</evidence>
<sequence length="2111" mass="233030">MVYKKYIKRGGKLYGPYTYHSKRIDGRVISEYHGKKNVSNKKTILLLIGLGALLALFLIFLIKYNSTGGIIFESKNIYANSEIIKGVLELTLEEGEFIPSSTKLIIELENNSYEHAFSGLIDYPSSQGEFYIKGYVLSGYGDGYGIENFVEEYPKVNFVLDVYKEEVPADISEEQSEDIVAEEKIEESEEIVIGNNAEGIIQPEEQETQEDATNEQAEITDADISNVPETNLNNEEAPITGSVVKEFFEKISNLFLGITGKIVSGKEVQGVVSADKPFVYDLSEGESARIVSSSEDVEIVIENNQAIVATDYIGDVEAKIIINLGELNIPAENGILGVSVVYEGIELAKDSEEIIVDNKTILNETIVLNETIINITAENITITTLQFDAVVGKPVKWKKKIKLEEPSEINIEIPADAENISVYKIIKDVEEDILEEEDLKERVREEISELDDELENFNKAVKEEISEDKLEMTGNFITGQLTAEIKLEKKGLSFMKFISKISAFLTGKKDITGFAVEESEETKELTIKEENATEFEIEYETPAPVAIENGTAEKKEITISSNIHYENILAYTELPKETQVSSIRLYNIQNESKVPVEFLAQDTNNNSLADIVYWIVPSLSNQTYLLIIEISKAEHLDENKNFIEDIYPQVRALDGVWSHAININEYIRVTFEQELDSTRDITLYPRITNGSPSIEVYEFNKTEVIAKFENLLDSRYNKVYLTNLSGQQDTFDLRIINGSLELDYIVDPVFSGCINITSSGTYDLTSDISDSSNNYCINISASDVILDCGGFTIDGNGTALYGVYASNSSSTLTNITIKNCRLSDFSTGIYLKDSINGTIINNVINLTSNAIKIENVHSTSISSNNISNAGNDANIYVINSTYNLINSNIIFNSTTNIPGKASITVSPSSDWNNFTNNIVNRSYNAVLIYGSHYNRFEGNSFLDTQATAFTINLPTLYANPSHNITLINNTFYGNLSGYDIWYIKNENGTFINNTFSSPNSAGVAIIFGNSTNSRFIGNIFINKTSAFRGSPTNSYFSDSSAANVIGFISLLSISGAAGEVFYPLNNTFYNMTFTSVIRSITIENASFNNFSNIRFLTPISAISISLNSDSNIFENINITNSSDFSIVINDRSDNNIFDRIRISRPSNTGATQDNVFINVSENTTVRNSNFVSNRGNAIYAFNANGTKILNNVISNQSKNGIILNISNSIEIFHNTIRNNTEYGISLISSHFNNLINNTISLNNKSGIILTSSNSNDITNNTLMRNTESGIYLTSSNSNDITNNTITQNTESGIYLTVSNLNNFSYNTIDNNTLHGISLLSSNSSNIIGNLIRNNSRNGIVLNNSILNELLDNNFSGQGTATVTYYVSNSPRNYSGVPYWDYVSTPTSLYEINISGTFYEYWVTSSEQAISEIDGTFNLSMCLCYLPDVFGWNITMYVNKDLVNTTGCDNLLLNPPLSLPSSNCNYYEKDVFVAQGAGYDYDTNFNSSSQEITSGTAQSPFIDARQPGPYSSIEIINSDNTSISNNNLLNTKGRAVTIFGSDNILLDDSDIIGSGLISSLLGAIQIDPSSNITIRDSNISNNIGTGINISNNSLVYIINNTINNNTGYGINIEDNSTSTINENTICENTLGAINSVDSLIIPSFPEIVTVNNSICLTNENKLSINWFVQARTINASGNVTNATVNIYDLGNSTAKFTGLTGAFGLSDVVLVNQFIVNNSDLQINATPHNFTANKSAQTNESIIFIDSSRTYSRGNEIVLTLFACAGDYGAFSDWSDCVSGSQTRTRTDSTGCTQTETQSCSVTTTGGGGSCVPNCAGIECGPDLVCGESCGSCASGETCVDGICTEEEIICTEDWQCGWTVCAEDDISSYPYDCADLNNCGTFENMPDDAISCQERSQIEDETSGLGWSCSAWSECDAKYTIEDVLKEKISSSGQQSRSCKGSNNIERVEYKKCSLAIPIRISKSSWCHEEIVELFRNDTNEFVSRIQASEIIGFENLNRVDIFFATGEFTGYCSYCFNGVQDYDETSVDCGGENCPECLMKYDFFDWVFLVKIILLVLSIILLSFFYRRVGTEVEFGKKFIRLAGSIADFFKSNKARDRRIEQKITGVFKR</sequence>
<dbReference type="InterPro" id="IPR006633">
    <property type="entry name" value="Carb-bd_sugar_hydrolysis-dom"/>
</dbReference>
<dbReference type="Pfam" id="PF05048">
    <property type="entry name" value="NosD"/>
    <property type="match status" value="1"/>
</dbReference>
<evidence type="ECO:0000313" key="7">
    <source>
        <dbReference type="EMBL" id="OGZ62517.1"/>
    </source>
</evidence>
<keyword evidence="5" id="KW-0472">Membrane</keyword>
<dbReference type="Pfam" id="PF13229">
    <property type="entry name" value="Beta_helix"/>
    <property type="match status" value="2"/>
</dbReference>
<reference evidence="7 8" key="1">
    <citation type="journal article" date="2016" name="Nat. Commun.">
        <title>Thousands of microbial genomes shed light on interconnected biogeochemical processes in an aquifer system.</title>
        <authorList>
            <person name="Anantharaman K."/>
            <person name="Brown C.T."/>
            <person name="Hug L.A."/>
            <person name="Sharon I."/>
            <person name="Castelle C.J."/>
            <person name="Probst A.J."/>
            <person name="Thomas B.C."/>
            <person name="Singh A."/>
            <person name="Wilkins M.J."/>
            <person name="Karaoz U."/>
            <person name="Brodie E.L."/>
            <person name="Williams K.H."/>
            <person name="Hubbard S.S."/>
            <person name="Banfield J.F."/>
        </authorList>
    </citation>
    <scope>NUCLEOTIDE SEQUENCE [LARGE SCALE GENOMIC DNA]</scope>
</reference>
<evidence type="ECO:0000313" key="8">
    <source>
        <dbReference type="Proteomes" id="UP000178991"/>
    </source>
</evidence>
<dbReference type="PANTHER" id="PTHR22990">
    <property type="entry name" value="F-BOX ONLY PROTEIN"/>
    <property type="match status" value="1"/>
</dbReference>
<dbReference type="SMART" id="SM00710">
    <property type="entry name" value="PbH1"/>
    <property type="match status" value="24"/>
</dbReference>
<evidence type="ECO:0000256" key="2">
    <source>
        <dbReference type="ARBA" id="ARBA00022737"/>
    </source>
</evidence>
<comment type="pathway">
    <text evidence="1">Protein modification; protein ubiquitination.</text>
</comment>
<evidence type="ECO:0000259" key="6">
    <source>
        <dbReference type="SMART" id="SM00722"/>
    </source>
</evidence>
<gene>
    <name evidence="7" type="ORF">A2639_02015</name>
</gene>
<evidence type="ECO:0000256" key="5">
    <source>
        <dbReference type="SAM" id="Phobius"/>
    </source>
</evidence>
<keyword evidence="5" id="KW-1133">Transmembrane helix</keyword>
<dbReference type="InterPro" id="IPR011050">
    <property type="entry name" value="Pectin_lyase_fold/virulence"/>
</dbReference>
<feature type="transmembrane region" description="Helical" evidence="5">
    <location>
        <begin position="44"/>
        <end position="62"/>
    </location>
</feature>
<comment type="caution">
    <text evidence="7">The sequence shown here is derived from an EMBL/GenBank/DDBJ whole genome shotgun (WGS) entry which is preliminary data.</text>
</comment>
<dbReference type="InterPro" id="IPR051550">
    <property type="entry name" value="SCF-Subunits/Alg-Epimerases"/>
</dbReference>
<dbReference type="PANTHER" id="PTHR22990:SF15">
    <property type="entry name" value="F-BOX ONLY PROTEIN 10"/>
    <property type="match status" value="1"/>
</dbReference>
<dbReference type="InterPro" id="IPR022441">
    <property type="entry name" value="Para_beta_helix_rpt-2"/>
</dbReference>
<keyword evidence="3" id="KW-0833">Ubl conjugation pathway</keyword>
<name>A0A1G2HJ56_9BACT</name>
<evidence type="ECO:0000256" key="1">
    <source>
        <dbReference type="ARBA" id="ARBA00004906"/>
    </source>
</evidence>
<dbReference type="Proteomes" id="UP000178991">
    <property type="component" value="Unassembled WGS sequence"/>
</dbReference>
<feature type="domain" description="Carbohydrate-binding/sugar hydrolysis" evidence="6">
    <location>
        <begin position="1504"/>
        <end position="1635"/>
    </location>
</feature>